<keyword evidence="3" id="KW-1003">Cell membrane</keyword>
<dbReference type="InterPro" id="IPR035906">
    <property type="entry name" value="MetI-like_sf"/>
</dbReference>
<keyword evidence="10" id="KW-1185">Reference proteome</keyword>
<sequence length="296" mass="33036">MSLVVQPTKKDRMIDTVLIILLSLFGLATLFPLYYVVVMSITPFIEVIENGGFVLWPQNVTFDAYKQIMSSARIPRALGVTVILAIGGTLLNLLVTMLLAYPLSKKMIPGRNAVLFMIVFTMLFSGGLIPLYLIVNALGLNNTLFALVIPGLVSAFNMLIMKSYFEGLPEEVEEAARMDGCGELRTLFKIIIPLSMPILATLGLFYAINHWNTYFHAIMFITDKELQPIQVVLRSMIVSPNVGSELQLTNQFQVQRLPPETVKMATVVVTIFPIIVLYPFLQKHFMRGFLLGSIKG</sequence>
<dbReference type="RefSeq" id="WP_377562160.1">
    <property type="nucleotide sequence ID" value="NZ_JBHTJZ010000005.1"/>
</dbReference>
<evidence type="ECO:0000313" key="9">
    <source>
        <dbReference type="EMBL" id="MFD0958393.1"/>
    </source>
</evidence>
<feature type="transmembrane region" description="Helical" evidence="7">
    <location>
        <begin position="186"/>
        <end position="208"/>
    </location>
</feature>
<name>A0ABW3HLI5_9BACL</name>
<keyword evidence="6 7" id="KW-0472">Membrane</keyword>
<protein>
    <submittedName>
        <fullName evidence="9">Carbohydrate ABC transporter permease</fullName>
    </submittedName>
</protein>
<dbReference type="Pfam" id="PF00528">
    <property type="entry name" value="BPD_transp_1"/>
    <property type="match status" value="1"/>
</dbReference>
<evidence type="ECO:0000256" key="4">
    <source>
        <dbReference type="ARBA" id="ARBA00022692"/>
    </source>
</evidence>
<feature type="transmembrane region" description="Helical" evidence="7">
    <location>
        <begin position="262"/>
        <end position="281"/>
    </location>
</feature>
<evidence type="ECO:0000256" key="7">
    <source>
        <dbReference type="RuleBase" id="RU363032"/>
    </source>
</evidence>
<gene>
    <name evidence="9" type="ORF">ACFQ2I_03245</name>
</gene>
<dbReference type="InterPro" id="IPR000515">
    <property type="entry name" value="MetI-like"/>
</dbReference>
<proteinExistence type="inferred from homology"/>
<feature type="domain" description="ABC transmembrane type-1" evidence="8">
    <location>
        <begin position="78"/>
        <end position="281"/>
    </location>
</feature>
<feature type="transmembrane region" description="Helical" evidence="7">
    <location>
        <begin position="144"/>
        <end position="165"/>
    </location>
</feature>
<comment type="subcellular location">
    <subcellularLocation>
        <location evidence="1 7">Cell membrane</location>
        <topology evidence="1 7">Multi-pass membrane protein</topology>
    </subcellularLocation>
</comment>
<feature type="transmembrane region" description="Helical" evidence="7">
    <location>
        <begin position="113"/>
        <end position="138"/>
    </location>
</feature>
<evidence type="ECO:0000256" key="3">
    <source>
        <dbReference type="ARBA" id="ARBA00022475"/>
    </source>
</evidence>
<comment type="caution">
    <text evidence="9">The sequence shown here is derived from an EMBL/GenBank/DDBJ whole genome shotgun (WGS) entry which is preliminary data.</text>
</comment>
<keyword evidence="4 7" id="KW-0812">Transmembrane</keyword>
<dbReference type="SUPFAM" id="SSF161098">
    <property type="entry name" value="MetI-like"/>
    <property type="match status" value="1"/>
</dbReference>
<dbReference type="PANTHER" id="PTHR43744:SF9">
    <property type="entry name" value="POLYGALACTURONAN_RHAMNOGALACTURONAN TRANSPORT SYSTEM PERMEASE PROTEIN YTCP"/>
    <property type="match status" value="1"/>
</dbReference>
<keyword evidence="5 7" id="KW-1133">Transmembrane helix</keyword>
<feature type="transmembrane region" description="Helical" evidence="7">
    <location>
        <begin position="77"/>
        <end position="101"/>
    </location>
</feature>
<evidence type="ECO:0000256" key="1">
    <source>
        <dbReference type="ARBA" id="ARBA00004651"/>
    </source>
</evidence>
<organism evidence="9 10">
    <name type="scientific">Paenibacillus chungangensis</name>
    <dbReference type="NCBI Taxonomy" id="696535"/>
    <lineage>
        <taxon>Bacteria</taxon>
        <taxon>Bacillati</taxon>
        <taxon>Bacillota</taxon>
        <taxon>Bacilli</taxon>
        <taxon>Bacillales</taxon>
        <taxon>Paenibacillaceae</taxon>
        <taxon>Paenibacillus</taxon>
    </lineage>
</organism>
<evidence type="ECO:0000256" key="2">
    <source>
        <dbReference type="ARBA" id="ARBA00022448"/>
    </source>
</evidence>
<dbReference type="PROSITE" id="PS50928">
    <property type="entry name" value="ABC_TM1"/>
    <property type="match status" value="1"/>
</dbReference>
<evidence type="ECO:0000313" key="10">
    <source>
        <dbReference type="Proteomes" id="UP001596989"/>
    </source>
</evidence>
<accession>A0ABW3HLI5</accession>
<dbReference type="Proteomes" id="UP001596989">
    <property type="component" value="Unassembled WGS sequence"/>
</dbReference>
<evidence type="ECO:0000256" key="6">
    <source>
        <dbReference type="ARBA" id="ARBA00023136"/>
    </source>
</evidence>
<dbReference type="PANTHER" id="PTHR43744">
    <property type="entry name" value="ABC TRANSPORTER PERMEASE PROTEIN MG189-RELATED-RELATED"/>
    <property type="match status" value="1"/>
</dbReference>
<reference evidence="10" key="1">
    <citation type="journal article" date="2019" name="Int. J. Syst. Evol. Microbiol.">
        <title>The Global Catalogue of Microorganisms (GCM) 10K type strain sequencing project: providing services to taxonomists for standard genome sequencing and annotation.</title>
        <authorList>
            <consortium name="The Broad Institute Genomics Platform"/>
            <consortium name="The Broad Institute Genome Sequencing Center for Infectious Disease"/>
            <person name="Wu L."/>
            <person name="Ma J."/>
        </authorList>
    </citation>
    <scope>NUCLEOTIDE SEQUENCE [LARGE SCALE GENOMIC DNA]</scope>
    <source>
        <strain evidence="10">CCUG 59129</strain>
    </source>
</reference>
<comment type="similarity">
    <text evidence="7">Belongs to the binding-protein-dependent transport system permease family.</text>
</comment>
<keyword evidence="2 7" id="KW-0813">Transport</keyword>
<evidence type="ECO:0000259" key="8">
    <source>
        <dbReference type="PROSITE" id="PS50928"/>
    </source>
</evidence>
<dbReference type="Gene3D" id="1.10.3720.10">
    <property type="entry name" value="MetI-like"/>
    <property type="match status" value="1"/>
</dbReference>
<feature type="transmembrane region" description="Helical" evidence="7">
    <location>
        <begin position="16"/>
        <end position="37"/>
    </location>
</feature>
<evidence type="ECO:0000256" key="5">
    <source>
        <dbReference type="ARBA" id="ARBA00022989"/>
    </source>
</evidence>
<dbReference type="CDD" id="cd06261">
    <property type="entry name" value="TM_PBP2"/>
    <property type="match status" value="1"/>
</dbReference>
<dbReference type="EMBL" id="JBHTJZ010000005">
    <property type="protein sequence ID" value="MFD0958393.1"/>
    <property type="molecule type" value="Genomic_DNA"/>
</dbReference>